<evidence type="ECO:0008006" key="5">
    <source>
        <dbReference type="Google" id="ProtNLM"/>
    </source>
</evidence>
<organism evidence="3 4">
    <name type="scientific">Datura stramonium</name>
    <name type="common">Jimsonweed</name>
    <name type="synonym">Common thornapple</name>
    <dbReference type="NCBI Taxonomy" id="4076"/>
    <lineage>
        <taxon>Eukaryota</taxon>
        <taxon>Viridiplantae</taxon>
        <taxon>Streptophyta</taxon>
        <taxon>Embryophyta</taxon>
        <taxon>Tracheophyta</taxon>
        <taxon>Spermatophyta</taxon>
        <taxon>Magnoliopsida</taxon>
        <taxon>eudicotyledons</taxon>
        <taxon>Gunneridae</taxon>
        <taxon>Pentapetalae</taxon>
        <taxon>asterids</taxon>
        <taxon>lamiids</taxon>
        <taxon>Solanales</taxon>
        <taxon>Solanaceae</taxon>
        <taxon>Solanoideae</taxon>
        <taxon>Datureae</taxon>
        <taxon>Datura</taxon>
    </lineage>
</organism>
<dbReference type="Proteomes" id="UP000823775">
    <property type="component" value="Unassembled WGS sequence"/>
</dbReference>
<keyword evidence="1" id="KW-0175">Coiled coil</keyword>
<feature type="compositionally biased region" description="Polar residues" evidence="2">
    <location>
        <begin position="552"/>
        <end position="561"/>
    </location>
</feature>
<feature type="compositionally biased region" description="Basic residues" evidence="2">
    <location>
        <begin position="562"/>
        <end position="571"/>
    </location>
</feature>
<dbReference type="PANTHER" id="PTHR33566:SF6">
    <property type="entry name" value="PROTEIN DEFECTIVE IN MERISTEM SILENCING 3"/>
    <property type="match status" value="1"/>
</dbReference>
<protein>
    <recommendedName>
        <fullName evidence="5">Protein DEFECTIVE IN MERISTEM SILENCING 3</fullName>
    </recommendedName>
</protein>
<evidence type="ECO:0000313" key="4">
    <source>
        <dbReference type="Proteomes" id="UP000823775"/>
    </source>
</evidence>
<feature type="compositionally biased region" description="Basic and acidic residues" evidence="2">
    <location>
        <begin position="540"/>
        <end position="551"/>
    </location>
</feature>
<feature type="compositionally biased region" description="Basic residues" evidence="2">
    <location>
        <begin position="515"/>
        <end position="524"/>
    </location>
</feature>
<evidence type="ECO:0000313" key="3">
    <source>
        <dbReference type="EMBL" id="MCE3052251.1"/>
    </source>
</evidence>
<name>A0ABS8WN32_DATST</name>
<sequence length="586" mass="66131">MDGDQRKMSIDNDKLSISPKALGVHDPSLNQGGQINSFVFAGNRDTMQNGTAEAVVCNSKKLEDAMQEIGLKIKHHEDNVKFLKAQKNKLDDSILDARVALGNILSASGTDSENKESSNGQNEEETIEQILRYDNSAAGIYCQLKTHHGTQIPDLTLLNDVIGIVALLGKVDDGNLSRLLSNYLGLETMLAIVCKTHDGLRALETYDKDGFIKKHSGLHGLGTSIGRALNGRFLVICLENLRPYAGKIVADDPQRRLDIAKQGLLERETPPGFLGFAVNMVDIDTANLYYVTSTGHGLRETLFYKLFSQLQVYKTRADMLQALRFITHGAISLDGGTIKCDGEYSLGGSEVEIKFPKSSGSSNLPENYFDTESRMKELKWKRARVVEDLQREQTLLDHAKFNFEIKKQEFVKFLHSSSYVTAIRGKVRCPPLIIVSLSFNRIWSSKRPCEDFETPRRKRAARPCEDFETDKYENTWDLTPDSDLLKELPGEYTFVTALADLIDNSLQAVRSNHTSQRRLIRSSKRPCEDFEMPRRKKPARPCEDFETDKDNSLQAVRSNHTSQRRLIRSSKRPCEDFEMPRRKQSS</sequence>
<accession>A0ABS8WN32</accession>
<feature type="compositionally biased region" description="Basic and acidic residues" evidence="2">
    <location>
        <begin position="572"/>
        <end position="586"/>
    </location>
</feature>
<dbReference type="EMBL" id="JACEIK010009356">
    <property type="protein sequence ID" value="MCE3052251.1"/>
    <property type="molecule type" value="Genomic_DNA"/>
</dbReference>
<gene>
    <name evidence="3" type="ORF">HAX54_052005</name>
</gene>
<keyword evidence="4" id="KW-1185">Reference proteome</keyword>
<evidence type="ECO:0000256" key="1">
    <source>
        <dbReference type="SAM" id="Coils"/>
    </source>
</evidence>
<evidence type="ECO:0000256" key="2">
    <source>
        <dbReference type="SAM" id="MobiDB-lite"/>
    </source>
</evidence>
<feature type="region of interest" description="Disordered" evidence="2">
    <location>
        <begin position="512"/>
        <end position="586"/>
    </location>
</feature>
<comment type="caution">
    <text evidence="3">The sequence shown here is derived from an EMBL/GenBank/DDBJ whole genome shotgun (WGS) entry which is preliminary data.</text>
</comment>
<feature type="coiled-coil region" evidence="1">
    <location>
        <begin position="59"/>
        <end position="93"/>
    </location>
</feature>
<dbReference type="PANTHER" id="PTHR33566">
    <property type="entry name" value="EN/SPM-LIKE TRANSPOSON-RELATED"/>
    <property type="match status" value="1"/>
</dbReference>
<reference evidence="3 4" key="1">
    <citation type="journal article" date="2021" name="BMC Genomics">
        <title>Datura genome reveals duplications of psychoactive alkaloid biosynthetic genes and high mutation rate following tissue culture.</title>
        <authorList>
            <person name="Rajewski A."/>
            <person name="Carter-House D."/>
            <person name="Stajich J."/>
            <person name="Litt A."/>
        </authorList>
    </citation>
    <scope>NUCLEOTIDE SEQUENCE [LARGE SCALE GENOMIC DNA]</scope>
    <source>
        <strain evidence="3">AR-01</strain>
    </source>
</reference>
<proteinExistence type="predicted"/>